<name>A0A292PRM4_9PEZI</name>
<proteinExistence type="predicted"/>
<protein>
    <submittedName>
        <fullName evidence="1">Uncharacterized protein</fullName>
    </submittedName>
</protein>
<dbReference type="EMBL" id="LN891054">
    <property type="protein sequence ID" value="CUS10186.1"/>
    <property type="molecule type" value="Genomic_DNA"/>
</dbReference>
<dbReference type="AlphaFoldDB" id="A0A292PRM4"/>
<reference evidence="1" key="1">
    <citation type="submission" date="2015-10" db="EMBL/GenBank/DDBJ databases">
        <authorList>
            <person name="Regsiter A."/>
            <person name="william w."/>
        </authorList>
    </citation>
    <scope>NUCLEOTIDE SEQUENCE</scope>
    <source>
        <strain evidence="1">Montdore</strain>
    </source>
</reference>
<dbReference type="Proteomes" id="UP001412239">
    <property type="component" value="Unassembled WGS sequence"/>
</dbReference>
<gene>
    <name evidence="1" type="ORF">GSTUAT00005733001</name>
</gene>
<organism evidence="1 2">
    <name type="scientific">Tuber aestivum</name>
    <name type="common">summer truffle</name>
    <dbReference type="NCBI Taxonomy" id="59557"/>
    <lineage>
        <taxon>Eukaryota</taxon>
        <taxon>Fungi</taxon>
        <taxon>Dikarya</taxon>
        <taxon>Ascomycota</taxon>
        <taxon>Pezizomycotina</taxon>
        <taxon>Pezizomycetes</taxon>
        <taxon>Pezizales</taxon>
        <taxon>Tuberaceae</taxon>
        <taxon>Tuber</taxon>
    </lineage>
</organism>
<sequence>MRVEGFFFRAEIIIIAEAINPQFLADMDGLRSFPRFPNFPSQEANSLHSLSMYEHGRLHKYSTSNMRASHSSIMIMLLPLRPQGQGFVSCPARCEPPPLGPEHFLPLSLGFGSRRINYAPYRTTQTVLLP</sequence>
<evidence type="ECO:0000313" key="1">
    <source>
        <dbReference type="EMBL" id="CUS10186.1"/>
    </source>
</evidence>
<evidence type="ECO:0000313" key="2">
    <source>
        <dbReference type="Proteomes" id="UP001412239"/>
    </source>
</evidence>
<keyword evidence="2" id="KW-1185">Reference proteome</keyword>
<accession>A0A292PRM4</accession>